<gene>
    <name evidence="1" type="ORF">CSUB01_03180</name>
</gene>
<dbReference type="Proteomes" id="UP000027238">
    <property type="component" value="Unassembled WGS sequence"/>
</dbReference>
<proteinExistence type="predicted"/>
<evidence type="ECO:0000313" key="2">
    <source>
        <dbReference type="Proteomes" id="UP000027238"/>
    </source>
</evidence>
<sequence length="310" mass="35826">MEYRVKKTRLVNNKARKIEKALQLAETLEDEERLYDIDKRIDDTCARLESVATIDNDREQLGPALVEVASLFPYCEIQTFTVDVSLTKSSDNPDERERIAHRFTSMLFWIMTAEHNELPRHPTEMIKTRAMSCNAANDDGCKELMSALVDFWDLLGDLCQRRTFHEPMRVMVFSENPDERKRIAHMVKYELLYWLERKWHGWNDNIVHNSELPTSENARRVLFELEVRISSKVPEICEVSISELEKFLQSAGIYDACEEHIRTLRCGKASSSTFDAIQKKINEAILPPPTRAFEMNHFRGALPGSPSSSA</sequence>
<accession>A0A066WYV8</accession>
<protein>
    <submittedName>
        <fullName evidence="1">Uncharacterized protein</fullName>
    </submittedName>
</protein>
<reference evidence="2" key="1">
    <citation type="journal article" date="2014" name="Genome Announc.">
        <title>Draft genome sequence of Colletotrichum sublineola, a destructive pathogen of cultivated sorghum.</title>
        <authorList>
            <person name="Baroncelli R."/>
            <person name="Sanz-Martin J.M."/>
            <person name="Rech G.E."/>
            <person name="Sukno S.A."/>
            <person name="Thon M.R."/>
        </authorList>
    </citation>
    <scope>NUCLEOTIDE SEQUENCE [LARGE SCALE GENOMIC DNA]</scope>
    <source>
        <strain evidence="2">TX430BB</strain>
    </source>
</reference>
<dbReference type="EMBL" id="JMSE01001379">
    <property type="protein sequence ID" value="KDN61887.1"/>
    <property type="molecule type" value="Genomic_DNA"/>
</dbReference>
<name>A0A066WYV8_COLSU</name>
<evidence type="ECO:0000313" key="1">
    <source>
        <dbReference type="EMBL" id="KDN61887.1"/>
    </source>
</evidence>
<dbReference type="AlphaFoldDB" id="A0A066WYV8"/>
<organism evidence="1 2">
    <name type="scientific">Colletotrichum sublineola</name>
    <name type="common">Sorghum anthracnose fungus</name>
    <dbReference type="NCBI Taxonomy" id="1173701"/>
    <lineage>
        <taxon>Eukaryota</taxon>
        <taxon>Fungi</taxon>
        <taxon>Dikarya</taxon>
        <taxon>Ascomycota</taxon>
        <taxon>Pezizomycotina</taxon>
        <taxon>Sordariomycetes</taxon>
        <taxon>Hypocreomycetidae</taxon>
        <taxon>Glomerellales</taxon>
        <taxon>Glomerellaceae</taxon>
        <taxon>Colletotrichum</taxon>
        <taxon>Colletotrichum graminicola species complex</taxon>
    </lineage>
</organism>
<dbReference type="HOGENOM" id="CLU_897184_0_0_1"/>
<keyword evidence="2" id="KW-1185">Reference proteome</keyword>
<comment type="caution">
    <text evidence="1">The sequence shown here is derived from an EMBL/GenBank/DDBJ whole genome shotgun (WGS) entry which is preliminary data.</text>
</comment>